<proteinExistence type="inferred from homology"/>
<dbReference type="Pfam" id="PF03133">
    <property type="entry name" value="TTL"/>
    <property type="match status" value="1"/>
</dbReference>
<keyword evidence="3" id="KW-0547">Nucleotide-binding</keyword>
<name>A0AAD1XF30_EUPCR</name>
<comment type="similarity">
    <text evidence="1">Belongs to the tubulin--tyrosine ligase family.</text>
</comment>
<protein>
    <recommendedName>
        <fullName evidence="5">Tubulin--tyrosine ligase-like protein 9</fullName>
    </recommendedName>
</protein>
<dbReference type="GO" id="GO:0005524">
    <property type="term" value="F:ATP binding"/>
    <property type="evidence" value="ECO:0007669"/>
    <property type="project" value="UniProtKB-KW"/>
</dbReference>
<evidence type="ECO:0000256" key="4">
    <source>
        <dbReference type="ARBA" id="ARBA00022840"/>
    </source>
</evidence>
<evidence type="ECO:0000256" key="3">
    <source>
        <dbReference type="ARBA" id="ARBA00022741"/>
    </source>
</evidence>
<sequence>MSEYFRKYIKSSIRNELCPNKNGQIRFKTTFKNCVLDTLRKRNFKETEVEKDTEWDILWADREWIYDILNHYHLQPHQKINHFRNHYELTRKDLMVKNLKRYKKQLVKEGKTDDEYSLDFYPTTHNLPSDYSLFVEEFKKNPGSVWIMKPISKAQGKGIFLFTKLAQISQWKNDFRWKPDSPQADPYVVQKYILRPFLIGGKKFDLRIYVLVTSYSPLTVYLYREGFARFTHHRYSTNIDDITNSFMHLTNVAVQKTSMAYDDKLGGKWDLRSLKIYLMTRYGQEEVSAAFTGVQDLILKSLQSVAKVIINDKHCFELYGFDVLFDAKLKPWLIEVNASPSLTATTPSDYNTKFNLLDDAFTVIDMENFLTGNEEQIGGFDLICKGTPSKLPINSTFKTYLGCYNNRKQQLKKLAKITSSRLTQQYTQEIVNGGSSHKGGYRK</sequence>
<dbReference type="Proteomes" id="UP001295684">
    <property type="component" value="Unassembled WGS sequence"/>
</dbReference>
<keyword evidence="2" id="KW-0436">Ligase</keyword>
<dbReference type="GO" id="GO:0036064">
    <property type="term" value="C:ciliary basal body"/>
    <property type="evidence" value="ECO:0007669"/>
    <property type="project" value="TreeGrafter"/>
</dbReference>
<dbReference type="GO" id="GO:0070740">
    <property type="term" value="F:tubulin-glutamic acid ligase activity"/>
    <property type="evidence" value="ECO:0007669"/>
    <property type="project" value="TreeGrafter"/>
</dbReference>
<evidence type="ECO:0000256" key="2">
    <source>
        <dbReference type="ARBA" id="ARBA00022598"/>
    </source>
</evidence>
<dbReference type="EMBL" id="CAMPGE010010191">
    <property type="protein sequence ID" value="CAI2369042.1"/>
    <property type="molecule type" value="Genomic_DNA"/>
</dbReference>
<dbReference type="SUPFAM" id="SSF56059">
    <property type="entry name" value="Glutathione synthetase ATP-binding domain-like"/>
    <property type="match status" value="1"/>
</dbReference>
<evidence type="ECO:0000313" key="6">
    <source>
        <dbReference type="EMBL" id="CAI2369042.1"/>
    </source>
</evidence>
<keyword evidence="7" id="KW-1185">Reference proteome</keyword>
<comment type="caution">
    <text evidence="6">The sequence shown here is derived from an EMBL/GenBank/DDBJ whole genome shotgun (WGS) entry which is preliminary data.</text>
</comment>
<evidence type="ECO:0000256" key="1">
    <source>
        <dbReference type="ARBA" id="ARBA00006820"/>
    </source>
</evidence>
<dbReference type="GO" id="GO:0000226">
    <property type="term" value="P:microtubule cytoskeleton organization"/>
    <property type="evidence" value="ECO:0007669"/>
    <property type="project" value="TreeGrafter"/>
</dbReference>
<gene>
    <name evidence="6" type="ORF">ECRASSUSDP1_LOCUS10339</name>
</gene>
<dbReference type="GO" id="GO:0015631">
    <property type="term" value="F:tubulin binding"/>
    <property type="evidence" value="ECO:0007669"/>
    <property type="project" value="TreeGrafter"/>
</dbReference>
<dbReference type="Gene3D" id="3.30.470.20">
    <property type="entry name" value="ATP-grasp fold, B domain"/>
    <property type="match status" value="1"/>
</dbReference>
<dbReference type="PANTHER" id="PTHR12241">
    <property type="entry name" value="TUBULIN POLYGLUTAMYLASE"/>
    <property type="match status" value="1"/>
</dbReference>
<dbReference type="InterPro" id="IPR004344">
    <property type="entry name" value="TTL/TTLL_fam"/>
</dbReference>
<accession>A0AAD1XF30</accession>
<dbReference type="PROSITE" id="PS51221">
    <property type="entry name" value="TTL"/>
    <property type="match status" value="1"/>
</dbReference>
<reference evidence="6" key="1">
    <citation type="submission" date="2023-07" db="EMBL/GenBank/DDBJ databases">
        <authorList>
            <consortium name="AG Swart"/>
            <person name="Singh M."/>
            <person name="Singh A."/>
            <person name="Seah K."/>
            <person name="Emmerich C."/>
        </authorList>
    </citation>
    <scope>NUCLEOTIDE SEQUENCE</scope>
    <source>
        <strain evidence="6">DP1</strain>
    </source>
</reference>
<dbReference type="PANTHER" id="PTHR12241:SF39">
    <property type="entry name" value="TUBULIN POLYGLUTAMYLASE TTLL9-RELATED"/>
    <property type="match status" value="1"/>
</dbReference>
<evidence type="ECO:0000313" key="7">
    <source>
        <dbReference type="Proteomes" id="UP001295684"/>
    </source>
</evidence>
<keyword evidence="4" id="KW-0067">ATP-binding</keyword>
<dbReference type="AlphaFoldDB" id="A0AAD1XF30"/>
<organism evidence="6 7">
    <name type="scientific">Euplotes crassus</name>
    <dbReference type="NCBI Taxonomy" id="5936"/>
    <lineage>
        <taxon>Eukaryota</taxon>
        <taxon>Sar</taxon>
        <taxon>Alveolata</taxon>
        <taxon>Ciliophora</taxon>
        <taxon>Intramacronucleata</taxon>
        <taxon>Spirotrichea</taxon>
        <taxon>Hypotrichia</taxon>
        <taxon>Euplotida</taxon>
        <taxon>Euplotidae</taxon>
        <taxon>Moneuplotes</taxon>
    </lineage>
</organism>
<evidence type="ECO:0000256" key="5">
    <source>
        <dbReference type="ARBA" id="ARBA00030445"/>
    </source>
</evidence>